<evidence type="ECO:0000313" key="3">
    <source>
        <dbReference type="EMBL" id="XFO72879.1"/>
    </source>
</evidence>
<name>A0ABZ3J3G4_SPOA4</name>
<evidence type="ECO:0000256" key="2">
    <source>
        <dbReference type="SAM" id="SignalP"/>
    </source>
</evidence>
<sequence>MKKIIIALLFMLCSNIAWAATDSGPELPMDLLDSSSLNNVNHFIQLVNTELNEEVPLLTASTMKEIASKGLNFNWQNLSTKFLSYFLTELSTNLHLMGKLLFLAVLCALLQNLQNSFEQSAISLLAYSVCFIFLCVIALSAFYNGLTLARETVNNMVGFMEALLPLLLSLLAGVGALTSAALLTPLMLLVVSATSVIVKDVILPLLFLTALLECVNYLSGKYSLSNLTGVLKQAGMVILGLVLVIFIGIVSVQGVAGSVADGLTLRTAKYATATFIPVVGKMFSDTVELVMGASLLLKNAVGIFGVSAIALLCALPLIKLLSLAAIMKIVGALIQPMGDEKMAKCLDSMGNNLLLVFGAVLTVVLMFFLIVTMIIGVGSVTMMLR</sequence>
<organism evidence="3 4">
    <name type="scientific">Sporomusa acidovorans (strain ATCC 49682 / DSM 3132 / Mol)</name>
    <dbReference type="NCBI Taxonomy" id="1123286"/>
    <lineage>
        <taxon>Bacteria</taxon>
        <taxon>Bacillati</taxon>
        <taxon>Bacillota</taxon>
        <taxon>Negativicutes</taxon>
        <taxon>Selenomonadales</taxon>
        <taxon>Sporomusaceae</taxon>
        <taxon>Sporomusa</taxon>
    </lineage>
</organism>
<evidence type="ECO:0000313" key="4">
    <source>
        <dbReference type="Proteomes" id="UP000216052"/>
    </source>
</evidence>
<keyword evidence="4" id="KW-1185">Reference proteome</keyword>
<keyword evidence="2" id="KW-0732">Signal</keyword>
<dbReference type="Pfam" id="PF09546">
    <property type="entry name" value="Spore_III_AE"/>
    <property type="match status" value="1"/>
</dbReference>
<feature type="transmembrane region" description="Helical" evidence="1">
    <location>
        <begin position="238"/>
        <end position="260"/>
    </location>
</feature>
<feature type="transmembrane region" description="Helical" evidence="1">
    <location>
        <begin position="301"/>
        <end position="334"/>
    </location>
</feature>
<dbReference type="NCBIfam" id="TIGR02829">
    <property type="entry name" value="spore_III_AE"/>
    <property type="match status" value="1"/>
</dbReference>
<feature type="chain" id="PRO_5047118068" evidence="2">
    <location>
        <begin position="20"/>
        <end position="385"/>
    </location>
</feature>
<keyword evidence="1" id="KW-1133">Transmembrane helix</keyword>
<protein>
    <submittedName>
        <fullName evidence="3">Stage III sporulation protein AE</fullName>
    </submittedName>
</protein>
<accession>A0ABZ3J3G4</accession>
<proteinExistence type="predicted"/>
<feature type="transmembrane region" description="Helical" evidence="1">
    <location>
        <begin position="163"/>
        <end position="189"/>
    </location>
</feature>
<dbReference type="InterPro" id="IPR014194">
    <property type="entry name" value="Spore_III_AE"/>
</dbReference>
<dbReference type="EMBL" id="CP155571">
    <property type="protein sequence ID" value="XFO72879.1"/>
    <property type="molecule type" value="Genomic_DNA"/>
</dbReference>
<keyword evidence="1" id="KW-0472">Membrane</keyword>
<feature type="transmembrane region" description="Helical" evidence="1">
    <location>
        <begin position="122"/>
        <end position="143"/>
    </location>
</feature>
<feature type="signal peptide" evidence="2">
    <location>
        <begin position="1"/>
        <end position="19"/>
    </location>
</feature>
<gene>
    <name evidence="3" type="primary">spoIIIAE</name>
    <name evidence="3" type="ORF">SPACI_029330</name>
</gene>
<evidence type="ECO:0000256" key="1">
    <source>
        <dbReference type="SAM" id="Phobius"/>
    </source>
</evidence>
<feature type="transmembrane region" description="Helical" evidence="1">
    <location>
        <begin position="354"/>
        <end position="384"/>
    </location>
</feature>
<keyword evidence="1" id="KW-0812">Transmembrane</keyword>
<reference evidence="3" key="1">
    <citation type="submission" date="2024-05" db="EMBL/GenBank/DDBJ databases">
        <title>Isolation and characterization of Sporomusa carbonis sp. nov., a carboxydotrophic hydrogenogen in the genus of Sporomusa isolated from a charcoal burning pile.</title>
        <authorList>
            <person name="Boeer T."/>
            <person name="Rosenbaum F."/>
            <person name="Eysell L."/>
            <person name="Mueller V."/>
            <person name="Daniel R."/>
            <person name="Poehlein A."/>
        </authorList>
    </citation>
    <scope>NUCLEOTIDE SEQUENCE [LARGE SCALE GENOMIC DNA]</scope>
    <source>
        <strain evidence="3">DSM 3132</strain>
    </source>
</reference>
<dbReference type="RefSeq" id="WP_245692230.1">
    <property type="nucleotide sequence ID" value="NZ_CP155571.1"/>
</dbReference>
<feature type="transmembrane region" description="Helical" evidence="1">
    <location>
        <begin position="201"/>
        <end position="218"/>
    </location>
</feature>
<dbReference type="Proteomes" id="UP000216052">
    <property type="component" value="Chromosome"/>
</dbReference>